<keyword evidence="2" id="KW-0238">DNA-binding</keyword>
<dbReference type="PANTHER" id="PTHR13230:SF5">
    <property type="entry name" value="GENERAL TRANSCRIPTION FACTOR 3C POLYPEPTIDE 5"/>
    <property type="match status" value="1"/>
</dbReference>
<evidence type="ECO:0000256" key="4">
    <source>
        <dbReference type="ARBA" id="ARBA00023242"/>
    </source>
</evidence>
<evidence type="ECO:0000256" key="5">
    <source>
        <dbReference type="SAM" id="MobiDB-lite"/>
    </source>
</evidence>
<evidence type="ECO:0000256" key="3">
    <source>
        <dbReference type="ARBA" id="ARBA00023163"/>
    </source>
</evidence>
<dbReference type="Pfam" id="PF17682">
    <property type="entry name" value="Tau95_N"/>
    <property type="match status" value="1"/>
</dbReference>
<evidence type="ECO:0000259" key="7">
    <source>
        <dbReference type="Pfam" id="PF17682"/>
    </source>
</evidence>
<evidence type="ECO:0000256" key="1">
    <source>
        <dbReference type="ARBA" id="ARBA00004123"/>
    </source>
</evidence>
<accession>A0A2V5GXA6</accession>
<dbReference type="GO" id="GO:0000127">
    <property type="term" value="C:transcription factor TFIIIC complex"/>
    <property type="evidence" value="ECO:0007669"/>
    <property type="project" value="InterPro"/>
</dbReference>
<dbReference type="AlphaFoldDB" id="A0A2V5GXA6"/>
<dbReference type="GO" id="GO:0001003">
    <property type="term" value="F:RNA polymerase III type 2 promoter sequence-specific DNA binding"/>
    <property type="evidence" value="ECO:0007669"/>
    <property type="project" value="TreeGrafter"/>
</dbReference>
<feature type="region of interest" description="Disordered" evidence="5">
    <location>
        <begin position="570"/>
        <end position="689"/>
    </location>
</feature>
<dbReference type="InterPro" id="IPR041499">
    <property type="entry name" value="Tfc1/Sfc1_N"/>
</dbReference>
<dbReference type="GO" id="GO:0001002">
    <property type="term" value="F:RNA polymerase III type 1 promoter sequence-specific DNA binding"/>
    <property type="evidence" value="ECO:0007669"/>
    <property type="project" value="TreeGrafter"/>
</dbReference>
<evidence type="ECO:0000313" key="9">
    <source>
        <dbReference type="EMBL" id="PYI16086.1"/>
    </source>
</evidence>
<dbReference type="GO" id="GO:0006384">
    <property type="term" value="P:transcription initiation at RNA polymerase III promoter"/>
    <property type="evidence" value="ECO:0007669"/>
    <property type="project" value="InterPro"/>
</dbReference>
<protein>
    <submittedName>
        <fullName evidence="8">Uncharacterized protein</fullName>
    </submittedName>
</protein>
<dbReference type="EMBL" id="KZ825175">
    <property type="protein sequence ID" value="PYI16086.1"/>
    <property type="molecule type" value="Genomic_DNA"/>
</dbReference>
<dbReference type="OMA" id="PPEYFVR"/>
<keyword evidence="10" id="KW-1185">Reference proteome</keyword>
<evidence type="ECO:0000259" key="6">
    <source>
        <dbReference type="Pfam" id="PF09734"/>
    </source>
</evidence>
<dbReference type="Pfam" id="PF09734">
    <property type="entry name" value="Tau95"/>
    <property type="match status" value="1"/>
</dbReference>
<feature type="compositionally biased region" description="Acidic residues" evidence="5">
    <location>
        <begin position="602"/>
        <end position="622"/>
    </location>
</feature>
<dbReference type="InterPro" id="IPR042536">
    <property type="entry name" value="TFIIIC_tauA_Sfc1"/>
</dbReference>
<organism evidence="8 10">
    <name type="scientific">Aspergillus violaceofuscus (strain CBS 115571)</name>
    <dbReference type="NCBI Taxonomy" id="1450538"/>
    <lineage>
        <taxon>Eukaryota</taxon>
        <taxon>Fungi</taxon>
        <taxon>Dikarya</taxon>
        <taxon>Ascomycota</taxon>
        <taxon>Pezizomycotina</taxon>
        <taxon>Eurotiomycetes</taxon>
        <taxon>Eurotiomycetidae</taxon>
        <taxon>Eurotiales</taxon>
        <taxon>Aspergillaceae</taxon>
        <taxon>Aspergillus</taxon>
    </lineage>
</organism>
<gene>
    <name evidence="9" type="ORF">BO99DRAFT_415451</name>
    <name evidence="8" type="ORF">BO99DRAFT_418073</name>
</gene>
<keyword evidence="4" id="KW-0539">Nucleus</keyword>
<reference evidence="8 10" key="1">
    <citation type="submission" date="2018-02" db="EMBL/GenBank/DDBJ databases">
        <title>The genomes of Aspergillus section Nigri reveals drivers in fungal speciation.</title>
        <authorList>
            <consortium name="DOE Joint Genome Institute"/>
            <person name="Vesth T.C."/>
            <person name="Nybo J."/>
            <person name="Theobald S."/>
            <person name="Brandl J."/>
            <person name="Frisvad J.C."/>
            <person name="Nielsen K.F."/>
            <person name="Lyhne E.K."/>
            <person name="Kogle M.E."/>
            <person name="Kuo A."/>
            <person name="Riley R."/>
            <person name="Clum A."/>
            <person name="Nolan M."/>
            <person name="Lipzen A."/>
            <person name="Salamov A."/>
            <person name="Henrissat B."/>
            <person name="Wiebenga A."/>
            <person name="De vries R.P."/>
            <person name="Grigoriev I.V."/>
            <person name="Mortensen U.H."/>
            <person name="Andersen M.R."/>
            <person name="Baker S.E."/>
        </authorList>
    </citation>
    <scope>NUCLEOTIDE SEQUENCE [LARGE SCALE GENOMIC DNA]</scope>
    <source>
        <strain evidence="8 10">CBS 115571</strain>
    </source>
</reference>
<dbReference type="Gene3D" id="3.30.200.160">
    <property type="entry name" value="TFIIIC, subcomplex tauA, subunit Sfc1, barrel domain"/>
    <property type="match status" value="1"/>
</dbReference>
<feature type="domain" description="Transcription factor IIIC subunit 5 HTH" evidence="6">
    <location>
        <begin position="216"/>
        <end position="367"/>
    </location>
</feature>
<sequence>MTDFTESRTAPFYSIPARRMVSVEHPAIIKNVDKALDTLRGDAGITRILNPPKADSPARLFLRPEDAMSRPMKSISSTANNILVKVTVPKRTGRKRKKGSDELFTGVPITTGHVEAPRHSAREVLQSLRDNVGRYQVEPVGMIERTHVFRGMPDFVYSTASSAFAKKFREHILPFDCKPLRPPPKHMQIQLTLQTDERMKQFDLDMTKGITSNVDIIPPPSFSHGDLPFNYIYRQNPTMQKSIDTTGKITTVNTQRTVKVHTHLVPYDIPEVPTQPRDNCPPISTLDPTLQETITILQGLFSERPAWTRRGLRNALPTVEKRYALRHAIPYVGYVFRSGPWRDAIIRFSHDPRSSPENHIYQTLMFQIQPRDADVARDGYFGASNPVTNNNNNKDGARRHAYFRPNEVPQFDPTASFHNQLHHQPGQLPTDTHLFTGQPPLARDGRMWMYCDIQDPILRNILFPAGDGTPPPQGFLRDQCDVLTDGWYGNGTLAKFKTIMRHKVLGLLDDRATDDAEFEQILTLPDYATPESINTDFWLDPATATSKSTMMATEIRAIIKSAPAFRERAAADKRAGKRRRGRGMATRRSAAGRRVQFREDVVGGEEEEEVEEDEEEEEEEEQINTQGMEVGEEMGEGEEEAYEQEELLEAQAAEAAAAVSAAVEEDEDEADEDDDEGESEQDEDIDTFR</sequence>
<dbReference type="PANTHER" id="PTHR13230">
    <property type="entry name" value="GENERAL TRANSCRIPTION FACTOR IIIC, POLYPEPTIDE 5"/>
    <property type="match status" value="1"/>
</dbReference>
<name>A0A2V5GXA6_ASPV1</name>
<feature type="compositionally biased region" description="Acidic residues" evidence="5">
    <location>
        <begin position="630"/>
        <end position="648"/>
    </location>
</feature>
<feature type="compositionally biased region" description="Acidic residues" evidence="5">
    <location>
        <begin position="663"/>
        <end position="689"/>
    </location>
</feature>
<dbReference type="InterPro" id="IPR019136">
    <property type="entry name" value="TF_IIIC_su-5_HTH"/>
</dbReference>
<feature type="domain" description="Transcription factor IIIC subunit Tfc1/Sfc1 triple barrel" evidence="7">
    <location>
        <begin position="21"/>
        <end position="158"/>
    </location>
</feature>
<proteinExistence type="predicted"/>
<dbReference type="Proteomes" id="UP000249829">
    <property type="component" value="Unassembled WGS sequence"/>
</dbReference>
<evidence type="ECO:0000313" key="10">
    <source>
        <dbReference type="Proteomes" id="UP000249829"/>
    </source>
</evidence>
<dbReference type="STRING" id="1450538.A0A2V5GXA6"/>
<comment type="subcellular location">
    <subcellularLocation>
        <location evidence="1">Nucleus</location>
    </subcellularLocation>
</comment>
<dbReference type="InterPro" id="IPR040454">
    <property type="entry name" value="TF_IIIC_Tfc1/Sfc1"/>
</dbReference>
<dbReference type="EMBL" id="KZ825279">
    <property type="protein sequence ID" value="PYI12883.1"/>
    <property type="molecule type" value="Genomic_DNA"/>
</dbReference>
<evidence type="ECO:0000313" key="8">
    <source>
        <dbReference type="EMBL" id="PYI12883.1"/>
    </source>
</evidence>
<evidence type="ECO:0000256" key="2">
    <source>
        <dbReference type="ARBA" id="ARBA00023125"/>
    </source>
</evidence>
<keyword evidence="3" id="KW-0804">Transcription</keyword>
<feature type="compositionally biased region" description="Low complexity" evidence="5">
    <location>
        <begin position="649"/>
        <end position="662"/>
    </location>
</feature>
<dbReference type="GO" id="GO:0005634">
    <property type="term" value="C:nucleus"/>
    <property type="evidence" value="ECO:0007669"/>
    <property type="project" value="UniProtKB-SubCell"/>
</dbReference>
<feature type="compositionally biased region" description="Low complexity" evidence="5">
    <location>
        <begin position="583"/>
        <end position="594"/>
    </location>
</feature>